<proteinExistence type="inferred from homology"/>
<dbReference type="NCBIfam" id="NF004196">
    <property type="entry name" value="PRK05650.1"/>
    <property type="match status" value="1"/>
</dbReference>
<dbReference type="RefSeq" id="WP_131257453.1">
    <property type="nucleotide sequence ID" value="NZ_JBHSUS010000001.1"/>
</dbReference>
<sequence length="280" mass="31082">MQRILITGAASGLGKGLAETWAKRLGKQAKICIADVNDERGQEVVSQLQGQVADVLYVHCDITSESDISELANILQTRWGGVDTVVNNAGVATGGSLLGESIEQWQWVMDINVLGMVRVSQRFLPMFRKQGSGRFINIASQAGITPVPCMGSYNAAKAAVVGLSETWYLEFKPQNIDVHVVCPSFFKTNLDESMRTSEPTARMMMDRMFDKATMTTEQVAAYILDAVEKQQFLIVTHPEGRLAYRLKKFLSRPRYLATMAKKTGGMVKRMLAEHQERKGE</sequence>
<dbReference type="SUPFAM" id="SSF51735">
    <property type="entry name" value="NAD(P)-binding Rossmann-fold domains"/>
    <property type="match status" value="1"/>
</dbReference>
<dbReference type="Pfam" id="PF00106">
    <property type="entry name" value="adh_short"/>
    <property type="match status" value="1"/>
</dbReference>
<gene>
    <name evidence="4" type="ORF">ACFP85_03795</name>
</gene>
<evidence type="ECO:0000256" key="2">
    <source>
        <dbReference type="ARBA" id="ARBA00023002"/>
    </source>
</evidence>
<dbReference type="InterPro" id="IPR036291">
    <property type="entry name" value="NAD(P)-bd_dom_sf"/>
</dbReference>
<evidence type="ECO:0000256" key="3">
    <source>
        <dbReference type="RuleBase" id="RU000363"/>
    </source>
</evidence>
<dbReference type="PANTHER" id="PTHR43391">
    <property type="entry name" value="RETINOL DEHYDROGENASE-RELATED"/>
    <property type="match status" value="1"/>
</dbReference>
<dbReference type="Gene3D" id="3.40.50.720">
    <property type="entry name" value="NAD(P)-binding Rossmann-like Domain"/>
    <property type="match status" value="1"/>
</dbReference>
<keyword evidence="2" id="KW-0560">Oxidoreductase</keyword>
<dbReference type="PRINTS" id="PR00080">
    <property type="entry name" value="SDRFAMILY"/>
</dbReference>
<evidence type="ECO:0000313" key="4">
    <source>
        <dbReference type="EMBL" id="MFC6439269.1"/>
    </source>
</evidence>
<protein>
    <submittedName>
        <fullName evidence="4">SDR family oxidoreductase</fullName>
    </submittedName>
</protein>
<evidence type="ECO:0000256" key="1">
    <source>
        <dbReference type="ARBA" id="ARBA00006484"/>
    </source>
</evidence>
<dbReference type="PANTHER" id="PTHR43391:SF26">
    <property type="entry name" value="BLL7251 PROTEIN"/>
    <property type="match status" value="1"/>
</dbReference>
<comment type="similarity">
    <text evidence="1 3">Belongs to the short-chain dehydrogenases/reductases (SDR) family.</text>
</comment>
<dbReference type="PRINTS" id="PR00081">
    <property type="entry name" value="GDHRDH"/>
</dbReference>
<accession>A0ABW1XGV8</accession>
<dbReference type="EMBL" id="JBHSUS010000001">
    <property type="protein sequence ID" value="MFC6439269.1"/>
    <property type="molecule type" value="Genomic_DNA"/>
</dbReference>
<evidence type="ECO:0000313" key="5">
    <source>
        <dbReference type="Proteomes" id="UP001596364"/>
    </source>
</evidence>
<dbReference type="CDD" id="cd05233">
    <property type="entry name" value="SDR_c"/>
    <property type="match status" value="1"/>
</dbReference>
<dbReference type="InterPro" id="IPR002347">
    <property type="entry name" value="SDR_fam"/>
</dbReference>
<keyword evidence="5" id="KW-1185">Reference proteome</keyword>
<organism evidence="4 5">
    <name type="scientific">Pseudobowmanella zhangzhouensis</name>
    <dbReference type="NCBI Taxonomy" id="1537679"/>
    <lineage>
        <taxon>Bacteria</taxon>
        <taxon>Pseudomonadati</taxon>
        <taxon>Pseudomonadota</taxon>
        <taxon>Gammaproteobacteria</taxon>
        <taxon>Alteromonadales</taxon>
        <taxon>Alteromonadaceae</taxon>
    </lineage>
</organism>
<comment type="caution">
    <text evidence="4">The sequence shown here is derived from an EMBL/GenBank/DDBJ whole genome shotgun (WGS) entry which is preliminary data.</text>
</comment>
<dbReference type="Proteomes" id="UP001596364">
    <property type="component" value="Unassembled WGS sequence"/>
</dbReference>
<reference evidence="5" key="1">
    <citation type="journal article" date="2019" name="Int. J. Syst. Evol. Microbiol.">
        <title>The Global Catalogue of Microorganisms (GCM) 10K type strain sequencing project: providing services to taxonomists for standard genome sequencing and annotation.</title>
        <authorList>
            <consortium name="The Broad Institute Genomics Platform"/>
            <consortium name="The Broad Institute Genome Sequencing Center for Infectious Disease"/>
            <person name="Wu L."/>
            <person name="Ma J."/>
        </authorList>
    </citation>
    <scope>NUCLEOTIDE SEQUENCE [LARGE SCALE GENOMIC DNA]</scope>
    <source>
        <strain evidence="5">CGMCC 1.16031</strain>
    </source>
</reference>
<name>A0ABW1XGV8_9ALTE</name>